<accession>A0ABU2L568</accession>
<dbReference type="EMBL" id="JAVREN010000007">
    <property type="protein sequence ID" value="MDT0306699.1"/>
    <property type="molecule type" value="Genomic_DNA"/>
</dbReference>
<name>A0ABU2L568_9ACTN</name>
<comment type="caution">
    <text evidence="1">The sequence shown here is derived from an EMBL/GenBank/DDBJ whole genome shotgun (WGS) entry which is preliminary data.</text>
</comment>
<dbReference type="Pfam" id="PF19734">
    <property type="entry name" value="DUF6224"/>
    <property type="match status" value="1"/>
</dbReference>
<keyword evidence="2" id="KW-1185">Reference proteome</keyword>
<reference evidence="2" key="1">
    <citation type="submission" date="2023-07" db="EMBL/GenBank/DDBJ databases">
        <title>30 novel species of actinomycetes from the DSMZ collection.</title>
        <authorList>
            <person name="Nouioui I."/>
        </authorList>
    </citation>
    <scope>NUCLEOTIDE SEQUENCE [LARGE SCALE GENOMIC DNA]</scope>
    <source>
        <strain evidence="2">DSM 44917</strain>
    </source>
</reference>
<gene>
    <name evidence="1" type="ORF">RM780_06955</name>
</gene>
<protein>
    <submittedName>
        <fullName evidence="1">DUF6224 family protein</fullName>
    </submittedName>
</protein>
<dbReference type="InterPro" id="IPR045771">
    <property type="entry name" value="DUF6224"/>
</dbReference>
<evidence type="ECO:0000313" key="2">
    <source>
        <dbReference type="Proteomes" id="UP001183388"/>
    </source>
</evidence>
<dbReference type="RefSeq" id="WP_311629636.1">
    <property type="nucleotide sequence ID" value="NZ_JAVREN010000007.1"/>
</dbReference>
<evidence type="ECO:0000313" key="1">
    <source>
        <dbReference type="EMBL" id="MDT0306699.1"/>
    </source>
</evidence>
<sequence length="148" mass="16499">MDDDEAVRPYSKEEVLHAVALIKAHLAEDEEAVRVLQDESEESARQCARSMFALAHVIVFGQIIPEMWVIKRNLDFGHTSRVPELNLAIHVLKRMEERIGLAHVHPVVGALSAGDVMDLIVQCTGTSMEEVPGFLDTVRERTLRAAGF</sequence>
<proteinExistence type="predicted"/>
<dbReference type="Proteomes" id="UP001183388">
    <property type="component" value="Unassembled WGS sequence"/>
</dbReference>
<organism evidence="1 2">
    <name type="scientific">Streptomyces boetiae</name>
    <dbReference type="NCBI Taxonomy" id="3075541"/>
    <lineage>
        <taxon>Bacteria</taxon>
        <taxon>Bacillati</taxon>
        <taxon>Actinomycetota</taxon>
        <taxon>Actinomycetes</taxon>
        <taxon>Kitasatosporales</taxon>
        <taxon>Streptomycetaceae</taxon>
        <taxon>Streptomyces</taxon>
    </lineage>
</organism>